<protein>
    <submittedName>
        <fullName evidence="2">Uncharacterized protein</fullName>
    </submittedName>
</protein>
<gene>
    <name evidence="2" type="ORF">H072_460</name>
</gene>
<dbReference type="AlphaFoldDB" id="S8CCZ6"/>
<name>S8CCZ6_DACHA</name>
<reference evidence="3" key="2">
    <citation type="submission" date="2013-04" db="EMBL/GenBank/DDBJ databases">
        <title>Genomic mechanisms accounting for the adaptation to parasitism in nematode-trapping fungi.</title>
        <authorList>
            <person name="Ahren D.G."/>
        </authorList>
    </citation>
    <scope>NUCLEOTIDE SEQUENCE [LARGE SCALE GENOMIC DNA]</scope>
    <source>
        <strain evidence="3">CBS 200.50</strain>
    </source>
</reference>
<sequence>MTSLEIDFTTLTLEQHLSTSNISVRNNQRTHPQPTEKKKEKKKKEVNQYSLDRYLSATNEETPWSHLAAEARQRLQSGPSPNQTG</sequence>
<feature type="compositionally biased region" description="Polar residues" evidence="1">
    <location>
        <begin position="19"/>
        <end position="33"/>
    </location>
</feature>
<evidence type="ECO:0000256" key="1">
    <source>
        <dbReference type="SAM" id="MobiDB-lite"/>
    </source>
</evidence>
<accession>S8CCZ6</accession>
<feature type="compositionally biased region" description="Basic and acidic residues" evidence="1">
    <location>
        <begin position="34"/>
        <end position="46"/>
    </location>
</feature>
<evidence type="ECO:0000313" key="2">
    <source>
        <dbReference type="EMBL" id="EPS45527.1"/>
    </source>
</evidence>
<proteinExistence type="predicted"/>
<comment type="caution">
    <text evidence="2">The sequence shown here is derived from an EMBL/GenBank/DDBJ whole genome shotgun (WGS) entry which is preliminary data.</text>
</comment>
<dbReference type="EMBL" id="AQGS01000013">
    <property type="protein sequence ID" value="EPS45527.1"/>
    <property type="molecule type" value="Genomic_DNA"/>
</dbReference>
<dbReference type="Proteomes" id="UP000015100">
    <property type="component" value="Unassembled WGS sequence"/>
</dbReference>
<feature type="region of interest" description="Disordered" evidence="1">
    <location>
        <begin position="19"/>
        <end position="48"/>
    </location>
</feature>
<dbReference type="HOGENOM" id="CLU_2512583_0_0_1"/>
<keyword evidence="3" id="KW-1185">Reference proteome</keyword>
<reference evidence="2 3" key="1">
    <citation type="journal article" date="2013" name="PLoS Genet.">
        <title>Genomic mechanisms accounting for the adaptation to parasitism in nematode-trapping fungi.</title>
        <authorList>
            <person name="Meerupati T."/>
            <person name="Andersson K.M."/>
            <person name="Friman E."/>
            <person name="Kumar D."/>
            <person name="Tunlid A."/>
            <person name="Ahren D."/>
        </authorList>
    </citation>
    <scope>NUCLEOTIDE SEQUENCE [LARGE SCALE GENOMIC DNA]</scope>
    <source>
        <strain evidence="2 3">CBS 200.50</strain>
    </source>
</reference>
<evidence type="ECO:0000313" key="3">
    <source>
        <dbReference type="Proteomes" id="UP000015100"/>
    </source>
</evidence>
<organism evidence="2 3">
    <name type="scientific">Dactylellina haptotyla (strain CBS 200.50)</name>
    <name type="common">Nematode-trapping fungus</name>
    <name type="synonym">Monacrosporium haptotylum</name>
    <dbReference type="NCBI Taxonomy" id="1284197"/>
    <lineage>
        <taxon>Eukaryota</taxon>
        <taxon>Fungi</taxon>
        <taxon>Dikarya</taxon>
        <taxon>Ascomycota</taxon>
        <taxon>Pezizomycotina</taxon>
        <taxon>Orbiliomycetes</taxon>
        <taxon>Orbiliales</taxon>
        <taxon>Orbiliaceae</taxon>
        <taxon>Dactylellina</taxon>
    </lineage>
</organism>